<dbReference type="GO" id="GO:0015038">
    <property type="term" value="F:glutathione disulfide oxidoreductase activity"/>
    <property type="evidence" value="ECO:0007669"/>
    <property type="project" value="TreeGrafter"/>
</dbReference>
<dbReference type="InterPro" id="IPR002109">
    <property type="entry name" value="Glutaredoxin"/>
</dbReference>
<protein>
    <recommendedName>
        <fullName evidence="1">Glutaredoxin domain-containing protein</fullName>
    </recommendedName>
</protein>
<dbReference type="InterPro" id="IPR036249">
    <property type="entry name" value="Thioredoxin-like_sf"/>
</dbReference>
<dbReference type="PANTHER" id="PTHR45694">
    <property type="entry name" value="GLUTAREDOXIN 2"/>
    <property type="match status" value="1"/>
</dbReference>
<evidence type="ECO:0000313" key="3">
    <source>
        <dbReference type="Proteomes" id="UP000187209"/>
    </source>
</evidence>
<dbReference type="AlphaFoldDB" id="A0A1R2BIR9"/>
<organism evidence="2 3">
    <name type="scientific">Stentor coeruleus</name>
    <dbReference type="NCBI Taxonomy" id="5963"/>
    <lineage>
        <taxon>Eukaryota</taxon>
        <taxon>Sar</taxon>
        <taxon>Alveolata</taxon>
        <taxon>Ciliophora</taxon>
        <taxon>Postciliodesmatophora</taxon>
        <taxon>Heterotrichea</taxon>
        <taxon>Heterotrichida</taxon>
        <taxon>Stentoridae</taxon>
        <taxon>Stentor</taxon>
    </lineage>
</organism>
<dbReference type="Gene3D" id="3.40.30.10">
    <property type="entry name" value="Glutaredoxin"/>
    <property type="match status" value="1"/>
</dbReference>
<dbReference type="Pfam" id="PF00462">
    <property type="entry name" value="Glutaredoxin"/>
    <property type="match status" value="1"/>
</dbReference>
<evidence type="ECO:0000259" key="1">
    <source>
        <dbReference type="Pfam" id="PF00462"/>
    </source>
</evidence>
<evidence type="ECO:0000313" key="2">
    <source>
        <dbReference type="EMBL" id="OMJ76670.1"/>
    </source>
</evidence>
<feature type="domain" description="Glutaredoxin" evidence="1">
    <location>
        <begin position="24"/>
        <end position="85"/>
    </location>
</feature>
<dbReference type="GO" id="GO:0034599">
    <property type="term" value="P:cellular response to oxidative stress"/>
    <property type="evidence" value="ECO:0007669"/>
    <property type="project" value="TreeGrafter"/>
</dbReference>
<accession>A0A1R2BIR9</accession>
<dbReference type="GO" id="GO:0005737">
    <property type="term" value="C:cytoplasm"/>
    <property type="evidence" value="ECO:0007669"/>
    <property type="project" value="TreeGrafter"/>
</dbReference>
<sequence length="125" mass="14246">MGLRHSKKCQITSELLDIIKTEDITVFISPRTKPCFQTVELLKSLQLRPFLVNLDSENNLSEIRQALFQLSGQYHLPIIFVKGVFFGSQKELKKSILSGQFQTLLKKHGIKFTPLDDLWPGDSGQ</sequence>
<dbReference type="OrthoDB" id="418495at2759"/>
<reference evidence="2 3" key="1">
    <citation type="submission" date="2016-11" db="EMBL/GenBank/DDBJ databases">
        <title>The macronuclear genome of Stentor coeruleus: a giant cell with tiny introns.</title>
        <authorList>
            <person name="Slabodnick M."/>
            <person name="Ruby J.G."/>
            <person name="Reiff S.B."/>
            <person name="Swart E.C."/>
            <person name="Gosai S."/>
            <person name="Prabakaran S."/>
            <person name="Witkowska E."/>
            <person name="Larue G.E."/>
            <person name="Fisher S."/>
            <person name="Freeman R.M."/>
            <person name="Gunawardena J."/>
            <person name="Chu W."/>
            <person name="Stover N.A."/>
            <person name="Gregory B.D."/>
            <person name="Nowacki M."/>
            <person name="Derisi J."/>
            <person name="Roy S.W."/>
            <person name="Marshall W.F."/>
            <person name="Sood P."/>
        </authorList>
    </citation>
    <scope>NUCLEOTIDE SEQUENCE [LARGE SCALE GENOMIC DNA]</scope>
    <source>
        <strain evidence="2">WM001</strain>
    </source>
</reference>
<keyword evidence="3" id="KW-1185">Reference proteome</keyword>
<gene>
    <name evidence="2" type="ORF">SteCoe_23922</name>
</gene>
<dbReference type="PANTHER" id="PTHR45694:SF18">
    <property type="entry name" value="GLUTAREDOXIN-1-RELATED"/>
    <property type="match status" value="1"/>
</dbReference>
<dbReference type="Proteomes" id="UP000187209">
    <property type="component" value="Unassembled WGS sequence"/>
</dbReference>
<dbReference type="PROSITE" id="PS51354">
    <property type="entry name" value="GLUTAREDOXIN_2"/>
    <property type="match status" value="1"/>
</dbReference>
<dbReference type="SUPFAM" id="SSF52833">
    <property type="entry name" value="Thioredoxin-like"/>
    <property type="match status" value="1"/>
</dbReference>
<dbReference type="EMBL" id="MPUH01000618">
    <property type="protein sequence ID" value="OMJ76670.1"/>
    <property type="molecule type" value="Genomic_DNA"/>
</dbReference>
<name>A0A1R2BIR9_9CILI</name>
<proteinExistence type="predicted"/>
<comment type="caution">
    <text evidence="2">The sequence shown here is derived from an EMBL/GenBank/DDBJ whole genome shotgun (WGS) entry which is preliminary data.</text>
</comment>